<dbReference type="AlphaFoldDB" id="A0A7C4QN75"/>
<feature type="transmembrane region" description="Helical" evidence="2">
    <location>
        <begin position="488"/>
        <end position="509"/>
    </location>
</feature>
<feature type="compositionally biased region" description="Polar residues" evidence="1">
    <location>
        <begin position="1"/>
        <end position="17"/>
    </location>
</feature>
<gene>
    <name evidence="3" type="ORF">ENS64_05910</name>
</gene>
<feature type="transmembrane region" description="Helical" evidence="2">
    <location>
        <begin position="515"/>
        <end position="536"/>
    </location>
</feature>
<feature type="region of interest" description="Disordered" evidence="1">
    <location>
        <begin position="738"/>
        <end position="757"/>
    </location>
</feature>
<keyword evidence="2" id="KW-1133">Transmembrane helix</keyword>
<evidence type="ECO:0008006" key="4">
    <source>
        <dbReference type="Google" id="ProtNLM"/>
    </source>
</evidence>
<evidence type="ECO:0000313" key="3">
    <source>
        <dbReference type="EMBL" id="HGT38784.1"/>
    </source>
</evidence>
<reference evidence="3" key="1">
    <citation type="journal article" date="2020" name="mSystems">
        <title>Genome- and Community-Level Interaction Insights into Carbon Utilization and Element Cycling Functions of Hydrothermarchaeota in Hydrothermal Sediment.</title>
        <authorList>
            <person name="Zhou Z."/>
            <person name="Liu Y."/>
            <person name="Xu W."/>
            <person name="Pan J."/>
            <person name="Luo Z.H."/>
            <person name="Li M."/>
        </authorList>
    </citation>
    <scope>NUCLEOTIDE SEQUENCE [LARGE SCALE GENOMIC DNA]</scope>
    <source>
        <strain evidence="3">SpSt-508</strain>
    </source>
</reference>
<keyword evidence="2" id="KW-0812">Transmembrane</keyword>
<comment type="caution">
    <text evidence="3">The sequence shown here is derived from an EMBL/GenBank/DDBJ whole genome shotgun (WGS) entry which is preliminary data.</text>
</comment>
<feature type="compositionally biased region" description="Low complexity" evidence="1">
    <location>
        <begin position="741"/>
        <end position="757"/>
    </location>
</feature>
<protein>
    <recommendedName>
        <fullName evidence="4">Protein kinase domain-containing protein</fullName>
    </recommendedName>
</protein>
<evidence type="ECO:0000256" key="2">
    <source>
        <dbReference type="SAM" id="Phobius"/>
    </source>
</evidence>
<dbReference type="SUPFAM" id="SSF56112">
    <property type="entry name" value="Protein kinase-like (PK-like)"/>
    <property type="match status" value="1"/>
</dbReference>
<sequence>MLSSPAATNGQSTNSYWPSPPDYLEAVQSPSRCFADTELSRAEVVEDALGLPQVCSGNFACVFHLQAPREQRAWAVKCFTRQVPGLRERYDRISQHLKNAALPYTIGFEYLPRGILVRGEWFPVVKMDWVTGDALHQAVSLHLDEPRFLKDLYRRWLKVEPLLRNRQTAHGDLQHGNILLVREAARKDERLRLIDYDGLWAPDLADFPPAEAGHPDYQHPDRARLQIFSEEVDRFPHLVIAAAIRCLSHQLGRTLWDRFSNGDNLLFTEKDFTAPHASQLLLTLWHSGDAHLRAWAGRIVLAAHYPLMSTPPLEALLAGHELKPLSAAEAGRVRELLREPIPLRRGSKTHPRHAADDLLERAFTYVDYAQRHRHEVVRDEALRLARRAGPAAYRRFLVETLRRFPLASQWRVAHAQVVADYRATACPVCFEILGAWESTEAVDERRFCSPVLDIHPIGQWGLWEGYEIASRHGAWDGSQPGRWLTRRCVFLVACLIGGPFLVAKSLGVLEFPDDWLGAQLLMAIVVLVILTLPWLFEPRFRSVEEMARHLAETVLRTAPPSRESAAFVGGLCQGFVARGGAGLDPAWLEKLLQWLAAPGLAPWSWDCLIPALNGLQQAWKMRQLAPHAVLPFLSKLQTQTLQGQLPISFLEGVCKEAQLLEQLSPVELVVLCWRFCANAHDQGWTVADVQYLREQSEYFADLLRAGGFDTPRAVGMTWAALRMESHLLVHCPVAARNDQHGQPGQAEQSGESGQASESAADAAVFAKDLGLLLTTPQDNIWVNREGVVVKGQLCRLTDTYQATPVKQFVQTGWANESHDSEPEGNSINNFPVGYERLVGYHLASEQCAVVVSPDELSAFQVAMNIYGVHLMDATYEAMGQHATGKAAALFRRWSAECPRCGQRLLPVLGSFGRQWMEA</sequence>
<dbReference type="InterPro" id="IPR011009">
    <property type="entry name" value="Kinase-like_dom_sf"/>
</dbReference>
<keyword evidence="2" id="KW-0472">Membrane</keyword>
<evidence type="ECO:0000256" key="1">
    <source>
        <dbReference type="SAM" id="MobiDB-lite"/>
    </source>
</evidence>
<proteinExistence type="predicted"/>
<accession>A0A7C4QN75</accession>
<organism evidence="3">
    <name type="scientific">Schlesneria paludicola</name>
    <dbReference type="NCBI Taxonomy" id="360056"/>
    <lineage>
        <taxon>Bacteria</taxon>
        <taxon>Pseudomonadati</taxon>
        <taxon>Planctomycetota</taxon>
        <taxon>Planctomycetia</taxon>
        <taxon>Planctomycetales</taxon>
        <taxon>Planctomycetaceae</taxon>
        <taxon>Schlesneria</taxon>
    </lineage>
</organism>
<name>A0A7C4QN75_9PLAN</name>
<feature type="region of interest" description="Disordered" evidence="1">
    <location>
        <begin position="1"/>
        <end position="20"/>
    </location>
</feature>
<dbReference type="EMBL" id="DSVQ01000012">
    <property type="protein sequence ID" value="HGT38784.1"/>
    <property type="molecule type" value="Genomic_DNA"/>
</dbReference>